<dbReference type="EMBL" id="MQUA01000013">
    <property type="protein sequence ID" value="PQB07997.1"/>
    <property type="molecule type" value="Genomic_DNA"/>
</dbReference>
<sequence length="86" mass="9481">MITPEDKNAFIEILGAYYTSKVKPVLIKNSIKDAKGNTHSASMIINVMNGLPFLPIEVAIIEAVEIEKKKAAILKRKKDKLLKSAS</sequence>
<evidence type="ECO:0000313" key="1">
    <source>
        <dbReference type="EMBL" id="PQB07997.1"/>
    </source>
</evidence>
<evidence type="ECO:0000313" key="2">
    <source>
        <dbReference type="Proteomes" id="UP000239522"/>
    </source>
</evidence>
<dbReference type="OrthoDB" id="1193229at2"/>
<comment type="caution">
    <text evidence="1">The sequence shown here is derived from an EMBL/GenBank/DDBJ whole genome shotgun (WGS) entry which is preliminary data.</text>
</comment>
<organism evidence="1 2">
    <name type="scientific">Polaribacter filamentus</name>
    <dbReference type="NCBI Taxonomy" id="53483"/>
    <lineage>
        <taxon>Bacteria</taxon>
        <taxon>Pseudomonadati</taxon>
        <taxon>Bacteroidota</taxon>
        <taxon>Flavobacteriia</taxon>
        <taxon>Flavobacteriales</taxon>
        <taxon>Flavobacteriaceae</taxon>
    </lineage>
</organism>
<dbReference type="RefSeq" id="WP_104810199.1">
    <property type="nucleotide sequence ID" value="NZ_MQUA01000013.1"/>
</dbReference>
<dbReference type="Proteomes" id="UP000239522">
    <property type="component" value="Unassembled WGS sequence"/>
</dbReference>
<reference evidence="1 2" key="1">
    <citation type="submission" date="2016-11" db="EMBL/GenBank/DDBJ databases">
        <title>Trade-off between light-utilization and light-protection in marine flavobacteria.</title>
        <authorList>
            <person name="Kumagai Y."/>
        </authorList>
    </citation>
    <scope>NUCLEOTIDE SEQUENCE [LARGE SCALE GENOMIC DNA]</scope>
    <source>
        <strain evidence="1 2">ATCC 700397</strain>
    </source>
</reference>
<dbReference type="AlphaFoldDB" id="A0A2S7KZF5"/>
<keyword evidence="2" id="KW-1185">Reference proteome</keyword>
<protein>
    <submittedName>
        <fullName evidence="1">Uncharacterized protein</fullName>
    </submittedName>
</protein>
<name>A0A2S7KZF5_9FLAO</name>
<gene>
    <name evidence="1" type="ORF">BST83_13180</name>
</gene>
<proteinExistence type="predicted"/>
<accession>A0A2S7KZF5</accession>